<name>A0ABS7CYV1_9BACT</name>
<evidence type="ECO:0000313" key="3">
    <source>
        <dbReference type="Proteomes" id="UP000813018"/>
    </source>
</evidence>
<dbReference type="InterPro" id="IPR029063">
    <property type="entry name" value="SAM-dependent_MTases_sf"/>
</dbReference>
<keyword evidence="3" id="KW-1185">Reference proteome</keyword>
<dbReference type="InterPro" id="IPR006342">
    <property type="entry name" value="FkbM_mtfrase"/>
</dbReference>
<feature type="domain" description="Methyltransferase FkbM" evidence="1">
    <location>
        <begin position="45"/>
        <end position="209"/>
    </location>
</feature>
<evidence type="ECO:0000259" key="1">
    <source>
        <dbReference type="Pfam" id="PF05050"/>
    </source>
</evidence>
<keyword evidence="2" id="KW-0489">Methyltransferase</keyword>
<dbReference type="PANTHER" id="PTHR34009">
    <property type="entry name" value="PROTEIN STAR"/>
    <property type="match status" value="1"/>
</dbReference>
<organism evidence="2 3">
    <name type="scientific">Pontibacter aydingkolensis</name>
    <dbReference type="NCBI Taxonomy" id="1911536"/>
    <lineage>
        <taxon>Bacteria</taxon>
        <taxon>Pseudomonadati</taxon>
        <taxon>Bacteroidota</taxon>
        <taxon>Cytophagia</taxon>
        <taxon>Cytophagales</taxon>
        <taxon>Hymenobacteraceae</taxon>
        <taxon>Pontibacter</taxon>
    </lineage>
</organism>
<dbReference type="EMBL" id="JAHYXK010000025">
    <property type="protein sequence ID" value="MBW7469038.1"/>
    <property type="molecule type" value="Genomic_DNA"/>
</dbReference>
<accession>A0ABS7CYV1</accession>
<evidence type="ECO:0000313" key="2">
    <source>
        <dbReference type="EMBL" id="MBW7469038.1"/>
    </source>
</evidence>
<dbReference type="SUPFAM" id="SSF53335">
    <property type="entry name" value="S-adenosyl-L-methionine-dependent methyltransferases"/>
    <property type="match status" value="1"/>
</dbReference>
<protein>
    <submittedName>
        <fullName evidence="2">FkbM family methyltransferase</fullName>
    </submittedName>
</protein>
<proteinExistence type="predicted"/>
<dbReference type="Proteomes" id="UP000813018">
    <property type="component" value="Unassembled WGS sequence"/>
</dbReference>
<dbReference type="RefSeq" id="WP_219878909.1">
    <property type="nucleotide sequence ID" value="NZ_JAHYXK010000025.1"/>
</dbReference>
<dbReference type="Pfam" id="PF05050">
    <property type="entry name" value="Methyltransf_21"/>
    <property type="match status" value="1"/>
</dbReference>
<comment type="caution">
    <text evidence="2">The sequence shown here is derived from an EMBL/GenBank/DDBJ whole genome shotgun (WGS) entry which is preliminary data.</text>
</comment>
<gene>
    <name evidence="2" type="ORF">K0O23_18330</name>
</gene>
<dbReference type="InterPro" id="IPR053202">
    <property type="entry name" value="EGF_Rcpt_Signaling_Reg"/>
</dbReference>
<keyword evidence="2" id="KW-0808">Transferase</keyword>
<sequence>MIEKAFRLFRKVKDLRFGRISYSQEAEDLILERIFEFYQSGFYVDVGAHHPKRFSNTYLFYKKGWNGINIDAMPNSMRLFNKIRPKDINLELGVSQSKKSLLYYMFDEPALNGFSENVSEDRNKNTSYKIIGKQEISTLPLSEILNQYVEGDQAITFLSIDVEGLDLEVLKSNDWNKYRPEIILDEILHSRVEDILNSEINLYLQEKNYAFYCKTPNTVFYKNIASN</sequence>
<dbReference type="Gene3D" id="3.40.50.150">
    <property type="entry name" value="Vaccinia Virus protein VP39"/>
    <property type="match status" value="1"/>
</dbReference>
<dbReference type="PANTHER" id="PTHR34009:SF2">
    <property type="entry name" value="PROTEIN STAR"/>
    <property type="match status" value="1"/>
</dbReference>
<dbReference type="GO" id="GO:0032259">
    <property type="term" value="P:methylation"/>
    <property type="evidence" value="ECO:0007669"/>
    <property type="project" value="UniProtKB-KW"/>
</dbReference>
<dbReference type="GO" id="GO:0008168">
    <property type="term" value="F:methyltransferase activity"/>
    <property type="evidence" value="ECO:0007669"/>
    <property type="project" value="UniProtKB-KW"/>
</dbReference>
<reference evidence="2 3" key="1">
    <citation type="journal article" date="2016" name="Int. J. Syst. Evol. Microbiol.">
        <title>Pontibacter aydingkolensis sp. nov., isolated from soil of a salt lake.</title>
        <authorList>
            <person name="Osman G."/>
            <person name="Zhang T."/>
            <person name="Lou K."/>
            <person name="Gao Y."/>
            <person name="Chang W."/>
            <person name="Lin Q."/>
            <person name="Yang H.M."/>
            <person name="Huo X.D."/>
            <person name="Wang N."/>
        </authorList>
    </citation>
    <scope>NUCLEOTIDE SEQUENCE [LARGE SCALE GENOMIC DNA]</scope>
    <source>
        <strain evidence="2 3">KACC 19255</strain>
    </source>
</reference>